<protein>
    <recommendedName>
        <fullName evidence="4">Zn(2)-C6 fungal-type domain-containing protein</fullName>
    </recommendedName>
</protein>
<dbReference type="OrthoDB" id="5362630at2759"/>
<gene>
    <name evidence="2" type="ORF">BAUCODRAFT_426020</name>
</gene>
<dbReference type="PANTHER" id="PTHR35392:SF3">
    <property type="entry name" value="ZN(2)-C6 FUNGAL-TYPE DOMAIN-CONTAINING PROTEIN"/>
    <property type="match status" value="1"/>
</dbReference>
<feature type="compositionally biased region" description="Polar residues" evidence="1">
    <location>
        <begin position="41"/>
        <end position="51"/>
    </location>
</feature>
<dbReference type="KEGG" id="bcom:BAUCODRAFT_426020"/>
<feature type="region of interest" description="Disordered" evidence="1">
    <location>
        <begin position="64"/>
        <end position="83"/>
    </location>
</feature>
<dbReference type="HOGENOM" id="CLU_388279_0_0_1"/>
<dbReference type="Proteomes" id="UP000011761">
    <property type="component" value="Unassembled WGS sequence"/>
</dbReference>
<organism evidence="2 3">
    <name type="scientific">Baudoinia panamericana (strain UAMH 10762)</name>
    <name type="common">Angels' share fungus</name>
    <name type="synonym">Baudoinia compniacensis (strain UAMH 10762)</name>
    <dbReference type="NCBI Taxonomy" id="717646"/>
    <lineage>
        <taxon>Eukaryota</taxon>
        <taxon>Fungi</taxon>
        <taxon>Dikarya</taxon>
        <taxon>Ascomycota</taxon>
        <taxon>Pezizomycotina</taxon>
        <taxon>Dothideomycetes</taxon>
        <taxon>Dothideomycetidae</taxon>
        <taxon>Mycosphaerellales</taxon>
        <taxon>Teratosphaeriaceae</taxon>
        <taxon>Baudoinia</taxon>
    </lineage>
</organism>
<feature type="region of interest" description="Disordered" evidence="1">
    <location>
        <begin position="245"/>
        <end position="269"/>
    </location>
</feature>
<proteinExistence type="predicted"/>
<name>M2NGJ8_BAUPA</name>
<dbReference type="RefSeq" id="XP_007675054.1">
    <property type="nucleotide sequence ID" value="XM_007676864.1"/>
</dbReference>
<dbReference type="InterPro" id="IPR052973">
    <property type="entry name" value="Fungal_sec-metab_reg_TF"/>
</dbReference>
<dbReference type="PANTHER" id="PTHR35392">
    <property type="entry name" value="ZN(II)2CYS6 TRANSCRIPTION FACTOR (EUROFUNG)-RELATED-RELATED"/>
    <property type="match status" value="1"/>
</dbReference>
<evidence type="ECO:0000256" key="1">
    <source>
        <dbReference type="SAM" id="MobiDB-lite"/>
    </source>
</evidence>
<sequence length="711" mass="79582">MPSHVMYDIGLDDWWLHHESFYAVDTACLSMASASGGHSDGPTSHTSSGTSDWFLPSGPGDLPELQLPEDFSSGTLSADEPSEDFPDGNFQLEEPWLDPLSTYTLSASAGADACFADTTDTGFDALLQASCTTNPADLLLVPPAYNEEAATFQHAELSFEQPPSLFDHIHSGVSGDITQYLPPMPPLPLSWYPTMSAFGDAQAFHSGAGLALVSENPEYRPVNAKLSDHSELIRVNVSATKPIASPSAAANTASRPKKRRRESDATETAQSLQISSSLAFRAVAVPSAQFAILSGAPCIKCWMSRKQCSGGRRCYACVKAKPEIPEHLCIKARLTDLAVFSRFKEPDYRARLLLHVPHRSLTIKKARVQHFRAGPTLDIECCHFKSTSKEQLQVHWKDRNGWRVMETTAYALKDIKAVDVQPYVREHITLFCKTMDDIPSQLHYIFKLAMKYHKNALVDGALRIWSASRLLIQGWEMSGPEMLGMTVMKNPRSPLLGSVTAPRILQNQLDSLLELYITQCERALLEGLEQSMKKRQRSDWIPIFLAITILLHALERDTWRLLYWLKHEPAANKWRHPLAPLLLVERATVFANVLVAHFGIAGQGSLPLQLDWTQPHIIANVGGDPDIVDAMKQLQLCSRSLRKSYTLGRRRCLVLTVFHRCRAHSIRARTRQLRRTESQQHRSVTECQMLGLSRRRDYRAGALRELLEFAR</sequence>
<evidence type="ECO:0000313" key="2">
    <source>
        <dbReference type="EMBL" id="EMC98434.1"/>
    </source>
</evidence>
<accession>M2NGJ8</accession>
<evidence type="ECO:0008006" key="4">
    <source>
        <dbReference type="Google" id="ProtNLM"/>
    </source>
</evidence>
<dbReference type="eggNOG" id="ENOG502SPVW">
    <property type="taxonomic scope" value="Eukaryota"/>
</dbReference>
<dbReference type="EMBL" id="KB445553">
    <property type="protein sequence ID" value="EMC98434.1"/>
    <property type="molecule type" value="Genomic_DNA"/>
</dbReference>
<keyword evidence="3" id="KW-1185">Reference proteome</keyword>
<reference evidence="2 3" key="1">
    <citation type="journal article" date="2012" name="PLoS Pathog.">
        <title>Diverse lifestyles and strategies of plant pathogenesis encoded in the genomes of eighteen Dothideomycetes fungi.</title>
        <authorList>
            <person name="Ohm R.A."/>
            <person name="Feau N."/>
            <person name="Henrissat B."/>
            <person name="Schoch C.L."/>
            <person name="Horwitz B.A."/>
            <person name="Barry K.W."/>
            <person name="Condon B.J."/>
            <person name="Copeland A.C."/>
            <person name="Dhillon B."/>
            <person name="Glaser F."/>
            <person name="Hesse C.N."/>
            <person name="Kosti I."/>
            <person name="LaButti K."/>
            <person name="Lindquist E.A."/>
            <person name="Lucas S."/>
            <person name="Salamov A.A."/>
            <person name="Bradshaw R.E."/>
            <person name="Ciuffetti L."/>
            <person name="Hamelin R.C."/>
            <person name="Kema G.H.J."/>
            <person name="Lawrence C."/>
            <person name="Scott J.A."/>
            <person name="Spatafora J.W."/>
            <person name="Turgeon B.G."/>
            <person name="de Wit P.J.G.M."/>
            <person name="Zhong S."/>
            <person name="Goodwin S.B."/>
            <person name="Grigoriev I.V."/>
        </authorList>
    </citation>
    <scope>NUCLEOTIDE SEQUENCE [LARGE SCALE GENOMIC DNA]</scope>
    <source>
        <strain evidence="2 3">UAMH 10762</strain>
    </source>
</reference>
<feature type="region of interest" description="Disordered" evidence="1">
    <location>
        <begin position="33"/>
        <end position="59"/>
    </location>
</feature>
<evidence type="ECO:0000313" key="3">
    <source>
        <dbReference type="Proteomes" id="UP000011761"/>
    </source>
</evidence>
<dbReference type="STRING" id="717646.M2NGJ8"/>
<dbReference type="AlphaFoldDB" id="M2NGJ8"/>
<dbReference type="GeneID" id="19114208"/>